<sequence length="153" mass="17050">MIKIKAYLATLLGYLLRFWGMAKIALRPVRKVVQDVLKTRASRRHGKRRFTRRSKVHERRMMLLRRTSMVAAGSTAAAAMAYVVYRMVRSSKEPEERPLGREEVPEEAEASTDEGAGPAGETFPPEDAIPAARAAETTGAGKRGRLARLRGSR</sequence>
<organism evidence="3 4">
    <name type="scientific">Saccharopolyspora shandongensis</name>
    <dbReference type="NCBI Taxonomy" id="418495"/>
    <lineage>
        <taxon>Bacteria</taxon>
        <taxon>Bacillati</taxon>
        <taxon>Actinomycetota</taxon>
        <taxon>Actinomycetes</taxon>
        <taxon>Pseudonocardiales</taxon>
        <taxon>Pseudonocardiaceae</taxon>
        <taxon>Saccharopolyspora</taxon>
    </lineage>
</organism>
<accession>A0A1H3DBL2</accession>
<keyword evidence="4" id="KW-1185">Reference proteome</keyword>
<protein>
    <submittedName>
        <fullName evidence="3">Uncharacterized protein</fullName>
    </submittedName>
</protein>
<feature type="compositionally biased region" description="Basic residues" evidence="1">
    <location>
        <begin position="142"/>
        <end position="153"/>
    </location>
</feature>
<dbReference type="EMBL" id="FNOK01000013">
    <property type="protein sequence ID" value="SDX63059.1"/>
    <property type="molecule type" value="Genomic_DNA"/>
</dbReference>
<keyword evidence="2" id="KW-0812">Transmembrane</keyword>
<keyword evidence="2" id="KW-0472">Membrane</keyword>
<reference evidence="4" key="1">
    <citation type="submission" date="2016-10" db="EMBL/GenBank/DDBJ databases">
        <authorList>
            <person name="Varghese N."/>
            <person name="Submissions S."/>
        </authorList>
    </citation>
    <scope>NUCLEOTIDE SEQUENCE [LARGE SCALE GENOMIC DNA]</scope>
    <source>
        <strain evidence="4">CGMCC 4.3530</strain>
    </source>
</reference>
<feature type="compositionally biased region" description="Basic and acidic residues" evidence="1">
    <location>
        <begin position="90"/>
        <end position="103"/>
    </location>
</feature>
<feature type="region of interest" description="Disordered" evidence="1">
    <location>
        <begin position="90"/>
        <end position="153"/>
    </location>
</feature>
<feature type="transmembrane region" description="Helical" evidence="2">
    <location>
        <begin position="63"/>
        <end position="85"/>
    </location>
</feature>
<evidence type="ECO:0000313" key="4">
    <source>
        <dbReference type="Proteomes" id="UP000199529"/>
    </source>
</evidence>
<gene>
    <name evidence="3" type="ORF">SAMN05216215_101322</name>
</gene>
<proteinExistence type="predicted"/>
<dbReference type="RefSeq" id="WP_093266117.1">
    <property type="nucleotide sequence ID" value="NZ_FNOK01000013.1"/>
</dbReference>
<dbReference type="Proteomes" id="UP000199529">
    <property type="component" value="Unassembled WGS sequence"/>
</dbReference>
<evidence type="ECO:0000313" key="3">
    <source>
        <dbReference type="EMBL" id="SDX63059.1"/>
    </source>
</evidence>
<evidence type="ECO:0000256" key="2">
    <source>
        <dbReference type="SAM" id="Phobius"/>
    </source>
</evidence>
<keyword evidence="2" id="KW-1133">Transmembrane helix</keyword>
<dbReference type="AlphaFoldDB" id="A0A1H3DBL2"/>
<name>A0A1H3DBL2_9PSEU</name>
<dbReference type="OrthoDB" id="9840162at2"/>
<evidence type="ECO:0000256" key="1">
    <source>
        <dbReference type="SAM" id="MobiDB-lite"/>
    </source>
</evidence>